<protein>
    <submittedName>
        <fullName evidence="6">Zinc finger HIT domain-containing protein 3</fullName>
    </submittedName>
</protein>
<dbReference type="AlphaFoldDB" id="A0A5N5FHB0"/>
<keyword evidence="3" id="KW-0862">Zinc</keyword>
<comment type="caution">
    <text evidence="6">The sequence shown here is derived from an EMBL/GenBank/DDBJ whole genome shotgun (WGS) entry which is preliminary data.</text>
</comment>
<keyword evidence="1" id="KW-0479">Metal-binding</keyword>
<evidence type="ECO:0000256" key="2">
    <source>
        <dbReference type="ARBA" id="ARBA00022771"/>
    </source>
</evidence>
<dbReference type="GO" id="GO:0005634">
    <property type="term" value="C:nucleus"/>
    <property type="evidence" value="ECO:0007669"/>
    <property type="project" value="TreeGrafter"/>
</dbReference>
<dbReference type="SUPFAM" id="SSF144232">
    <property type="entry name" value="HIT/MYND zinc finger-like"/>
    <property type="match status" value="1"/>
</dbReference>
<sequence length="145" mass="15958">MGHGVVCQICNEARSKYKCPSCRAPYCSVPCFKKHKENPCALPVFSEEKPPTAGPELLVERPLVVEEPREVLQRPQLEATASSSEIHSALKDENLRKLILSIDCSPDAEKELEKAMGVDAFQIFTDKILSTIETSWTSANLGANA</sequence>
<dbReference type="OrthoDB" id="18412at2759"/>
<dbReference type="PANTHER" id="PTHR13483">
    <property type="entry name" value="BOX C_D SNORNA PROTEIN 1-RELATED"/>
    <property type="match status" value="1"/>
</dbReference>
<dbReference type="Gene3D" id="3.30.60.190">
    <property type="match status" value="1"/>
</dbReference>
<dbReference type="Proteomes" id="UP000327157">
    <property type="component" value="Unassembled WGS sequence"/>
</dbReference>
<reference evidence="6 7" key="1">
    <citation type="submission" date="2019-09" db="EMBL/GenBank/DDBJ databases">
        <authorList>
            <person name="Ou C."/>
        </authorList>
    </citation>
    <scope>NUCLEOTIDE SEQUENCE [LARGE SCALE GENOMIC DNA]</scope>
    <source>
        <strain evidence="6">S2</strain>
        <tissue evidence="6">Leaf</tissue>
    </source>
</reference>
<dbReference type="Pfam" id="PF04438">
    <property type="entry name" value="zf-HIT"/>
    <property type="match status" value="1"/>
</dbReference>
<evidence type="ECO:0000259" key="5">
    <source>
        <dbReference type="PROSITE" id="PS51083"/>
    </source>
</evidence>
<gene>
    <name evidence="6" type="ORF">D8674_042586</name>
</gene>
<dbReference type="InterPro" id="IPR007529">
    <property type="entry name" value="Znf_HIT"/>
</dbReference>
<name>A0A5N5FHB0_9ROSA</name>
<proteinExistence type="predicted"/>
<keyword evidence="2 4" id="KW-0863">Zinc-finger</keyword>
<evidence type="ECO:0000256" key="1">
    <source>
        <dbReference type="ARBA" id="ARBA00022723"/>
    </source>
</evidence>
<dbReference type="PANTHER" id="PTHR13483:SF11">
    <property type="entry name" value="ZINC FINGER HIT DOMAIN-CONTAINING PROTEIN 3"/>
    <property type="match status" value="1"/>
</dbReference>
<accession>A0A5N5FHB0</accession>
<evidence type="ECO:0000256" key="4">
    <source>
        <dbReference type="PROSITE-ProRule" id="PRU00453"/>
    </source>
</evidence>
<evidence type="ECO:0000256" key="3">
    <source>
        <dbReference type="ARBA" id="ARBA00022833"/>
    </source>
</evidence>
<reference evidence="6 7" key="2">
    <citation type="submission" date="2019-11" db="EMBL/GenBank/DDBJ databases">
        <title>A de novo genome assembly of a pear dwarfing rootstock.</title>
        <authorList>
            <person name="Wang F."/>
            <person name="Wang J."/>
            <person name="Li S."/>
            <person name="Zhang Y."/>
            <person name="Fang M."/>
            <person name="Ma L."/>
            <person name="Zhao Y."/>
            <person name="Jiang S."/>
        </authorList>
    </citation>
    <scope>NUCLEOTIDE SEQUENCE [LARGE SCALE GENOMIC DNA]</scope>
    <source>
        <strain evidence="6">S2</strain>
        <tissue evidence="6">Leaf</tissue>
    </source>
</reference>
<dbReference type="GO" id="GO:0048254">
    <property type="term" value="P:snoRNA localization"/>
    <property type="evidence" value="ECO:0007669"/>
    <property type="project" value="TreeGrafter"/>
</dbReference>
<dbReference type="CDD" id="cd23024">
    <property type="entry name" value="zf-HIT_ZNHIT2-3"/>
    <property type="match status" value="1"/>
</dbReference>
<dbReference type="InterPro" id="IPR051639">
    <property type="entry name" value="BCD1"/>
</dbReference>
<dbReference type="GO" id="GO:0000463">
    <property type="term" value="P:maturation of LSU-rRNA from tricistronic rRNA transcript (SSU-rRNA, 5.8S rRNA, LSU-rRNA)"/>
    <property type="evidence" value="ECO:0007669"/>
    <property type="project" value="TreeGrafter"/>
</dbReference>
<feature type="domain" description="HIT-type" evidence="5">
    <location>
        <begin position="7"/>
        <end position="40"/>
    </location>
</feature>
<organism evidence="6 7">
    <name type="scientific">Pyrus ussuriensis x Pyrus communis</name>
    <dbReference type="NCBI Taxonomy" id="2448454"/>
    <lineage>
        <taxon>Eukaryota</taxon>
        <taxon>Viridiplantae</taxon>
        <taxon>Streptophyta</taxon>
        <taxon>Embryophyta</taxon>
        <taxon>Tracheophyta</taxon>
        <taxon>Spermatophyta</taxon>
        <taxon>Magnoliopsida</taxon>
        <taxon>eudicotyledons</taxon>
        <taxon>Gunneridae</taxon>
        <taxon>Pentapetalae</taxon>
        <taxon>rosids</taxon>
        <taxon>fabids</taxon>
        <taxon>Rosales</taxon>
        <taxon>Rosaceae</taxon>
        <taxon>Amygdaloideae</taxon>
        <taxon>Maleae</taxon>
        <taxon>Pyrus</taxon>
    </lineage>
</organism>
<dbReference type="PROSITE" id="PS51083">
    <property type="entry name" value="ZF_HIT"/>
    <property type="match status" value="1"/>
</dbReference>
<dbReference type="EMBL" id="SMOL01000728">
    <property type="protein sequence ID" value="KAB2600582.1"/>
    <property type="molecule type" value="Genomic_DNA"/>
</dbReference>
<keyword evidence="7" id="KW-1185">Reference proteome</keyword>
<dbReference type="GO" id="GO:0008270">
    <property type="term" value="F:zinc ion binding"/>
    <property type="evidence" value="ECO:0007669"/>
    <property type="project" value="UniProtKB-UniRule"/>
</dbReference>
<dbReference type="GO" id="GO:0070761">
    <property type="term" value="C:pre-snoRNP complex"/>
    <property type="evidence" value="ECO:0007669"/>
    <property type="project" value="TreeGrafter"/>
</dbReference>
<evidence type="ECO:0000313" key="6">
    <source>
        <dbReference type="EMBL" id="KAB2600582.1"/>
    </source>
</evidence>
<dbReference type="GO" id="GO:0000492">
    <property type="term" value="P:box C/D snoRNP assembly"/>
    <property type="evidence" value="ECO:0007669"/>
    <property type="project" value="TreeGrafter"/>
</dbReference>
<evidence type="ECO:0000313" key="7">
    <source>
        <dbReference type="Proteomes" id="UP000327157"/>
    </source>
</evidence>